<comment type="caution">
    <text evidence="2">The sequence shown here is derived from an EMBL/GenBank/DDBJ whole genome shotgun (WGS) entry which is preliminary data.</text>
</comment>
<keyword evidence="4" id="KW-1185">Reference proteome</keyword>
<dbReference type="Proteomes" id="UP001434419">
    <property type="component" value="Unassembled WGS sequence"/>
</dbReference>
<sequence>MDIFTVKGMLDKRFYLTPKNIQSYLSEFPYHDGEKIFAICPYCHNPIQIVLATRTNQGKATGRYYAKHIKQNLDGFPAVNDSKYHHCLLRKKSKLFVKQALFQDLDLKSINYLRLQKALSYLLGFYISIPFTKYLTNYNKRILYLKGIDQYNIPFAILINAPEITLKGRKIANRLLAKNINEYSKSFFVNSNHQVNYLEDSSKELNVRFARQGIDKNGLNYITAEVVEKDGNAVNIIFSYRIFVKMFNDLFVVRKDN</sequence>
<accession>A0A135Z8H9</accession>
<gene>
    <name evidence="1" type="ORF">ABVC42_00410</name>
    <name evidence="2" type="ORF">CEE75_12050</name>
</gene>
<organism evidence="2 3">
    <name type="scientific">Lactobacillus crispatus</name>
    <dbReference type="NCBI Taxonomy" id="47770"/>
    <lineage>
        <taxon>Bacteria</taxon>
        <taxon>Bacillati</taxon>
        <taxon>Bacillota</taxon>
        <taxon>Bacilli</taxon>
        <taxon>Lactobacillales</taxon>
        <taxon>Lactobacillaceae</taxon>
        <taxon>Lactobacillus</taxon>
    </lineage>
</organism>
<protein>
    <submittedName>
        <fullName evidence="2">Uncharacterized protein</fullName>
    </submittedName>
</protein>
<dbReference type="EMBL" id="NKLP01000257">
    <property type="protein sequence ID" value="TDN28919.1"/>
    <property type="molecule type" value="Genomic_DNA"/>
</dbReference>
<dbReference type="RefSeq" id="WP_060462856.1">
    <property type="nucleotide sequence ID" value="NZ_CP083390.1"/>
</dbReference>
<evidence type="ECO:0000313" key="4">
    <source>
        <dbReference type="Proteomes" id="UP001434419"/>
    </source>
</evidence>
<dbReference type="EMBL" id="JBETVU010000007">
    <property type="protein sequence ID" value="MES5148422.1"/>
    <property type="molecule type" value="Genomic_DNA"/>
</dbReference>
<dbReference type="AlphaFoldDB" id="A0A135Z8H9"/>
<name>A0A135Z8H9_9LACO</name>
<reference evidence="1" key="2">
    <citation type="submission" date="2024-06" db="EMBL/GenBank/DDBJ databases">
        <title>Vaginal Lactobacillus fatty acid response mechanisms reveal a metabolite-targeted strategy for bacterial vaginosis treatment.</title>
        <authorList>
            <person name="Zhu M."/>
            <person name="Blainey P.C."/>
            <person name="Bloom S.M."/>
            <person name="Kwon D.S."/>
        </authorList>
    </citation>
    <scope>NUCLEOTIDE SEQUENCE</scope>
    <source>
        <strain evidence="1">194_F1_1</strain>
    </source>
</reference>
<proteinExistence type="predicted"/>
<evidence type="ECO:0000313" key="2">
    <source>
        <dbReference type="EMBL" id="TDN28919.1"/>
    </source>
</evidence>
<evidence type="ECO:0000313" key="1">
    <source>
        <dbReference type="EMBL" id="MES5148422.1"/>
    </source>
</evidence>
<evidence type="ECO:0000313" key="3">
    <source>
        <dbReference type="Proteomes" id="UP000295195"/>
    </source>
</evidence>
<dbReference type="Proteomes" id="UP000295195">
    <property type="component" value="Unassembled WGS sequence"/>
</dbReference>
<reference evidence="2 3" key="1">
    <citation type="submission" date="2017-06" db="EMBL/GenBank/DDBJ databases">
        <authorList>
            <person name="Swanenburg J."/>
            <person name="Kort R."/>
        </authorList>
    </citation>
    <scope>NUCLEOTIDE SEQUENCE [LARGE SCALE GENOMIC DNA]</scope>
    <source>
        <strain evidence="2 3">RL05</strain>
    </source>
</reference>